<reference evidence="5" key="1">
    <citation type="journal article" date="2022" name="Nat. Microbiol.">
        <title>Unique mobile elements and scalable gene flow at the prokaryote-eukaryote boundary revealed by circularized Asgard archaea genomes.</title>
        <authorList>
            <person name="Wu F."/>
            <person name="Speth D.R."/>
            <person name="Philosof A."/>
            <person name="Cremiere A."/>
            <person name="Narayanan A."/>
            <person name="Barco R.A."/>
            <person name="Connon S.A."/>
            <person name="Amend J.P."/>
            <person name="Antoshechkin I.A."/>
            <person name="Orphan V.J."/>
        </authorList>
    </citation>
    <scope>NUCLEOTIDE SEQUENCE</scope>
    <source>
        <strain evidence="5">PM71</strain>
    </source>
</reference>
<dbReference type="GO" id="GO:0046872">
    <property type="term" value="F:metal ion binding"/>
    <property type="evidence" value="ECO:0007669"/>
    <property type="project" value="UniProtKB-KW"/>
</dbReference>
<keyword evidence="2" id="KW-0479">Metal-binding</keyword>
<dbReference type="PANTHER" id="PTHR12814">
    <property type="entry name" value="RNA-BINDING PROTEIN NOB1"/>
    <property type="match status" value="1"/>
</dbReference>
<evidence type="ECO:0000256" key="1">
    <source>
        <dbReference type="ARBA" id="ARBA00022722"/>
    </source>
</evidence>
<name>A0A9Y1BKD7_9ARCH</name>
<keyword evidence="3" id="KW-0378">Hydrolase</keyword>
<dbReference type="PANTHER" id="PTHR12814:SF2">
    <property type="entry name" value="RNA-BINDING PROTEIN NOB1"/>
    <property type="match status" value="1"/>
</dbReference>
<gene>
    <name evidence="5" type="ORF">K9W45_08420</name>
</gene>
<dbReference type="GO" id="GO:0016787">
    <property type="term" value="F:hydrolase activity"/>
    <property type="evidence" value="ECO:0007669"/>
    <property type="project" value="UniProtKB-KW"/>
</dbReference>
<dbReference type="AlphaFoldDB" id="A0A9Y1BKD7"/>
<sequence>MFEISCWNVFGELIGSRGHLPKNFPKKLILDSTVVIQILAKDWFLTDDCVVIIPANITEELKSFESNLVLSLLENKQNILFLIPSSSSFSKAVNLAKQAGEYGRLSSYDLTIIALAIENPEFTIISDDNAIQNLCKIFNIRVESSFFKITKKKKYFWKCTVCGAKFTKKLVHCPDCGSPLKRYFSKV</sequence>
<keyword evidence="1" id="KW-0540">Nuclease</keyword>
<dbReference type="SUPFAM" id="SSF88723">
    <property type="entry name" value="PIN domain-like"/>
    <property type="match status" value="1"/>
</dbReference>
<dbReference type="Gene3D" id="3.40.50.1010">
    <property type="entry name" value="5'-nuclease"/>
    <property type="match status" value="1"/>
</dbReference>
<evidence type="ECO:0000256" key="3">
    <source>
        <dbReference type="ARBA" id="ARBA00022801"/>
    </source>
</evidence>
<accession>A0A9Y1BKD7</accession>
<dbReference type="InterPro" id="IPR029060">
    <property type="entry name" value="PIN-like_dom_sf"/>
</dbReference>
<dbReference type="GO" id="GO:0030688">
    <property type="term" value="C:preribosome, small subunit precursor"/>
    <property type="evidence" value="ECO:0007669"/>
    <property type="project" value="TreeGrafter"/>
</dbReference>
<dbReference type="EMBL" id="CP084166">
    <property type="protein sequence ID" value="UJG39874.1"/>
    <property type="molecule type" value="Genomic_DNA"/>
</dbReference>
<dbReference type="Pfam" id="PF17146">
    <property type="entry name" value="PIN_6"/>
    <property type="match status" value="1"/>
</dbReference>
<evidence type="ECO:0000259" key="4">
    <source>
        <dbReference type="Pfam" id="PF17146"/>
    </source>
</evidence>
<organism evidence="5">
    <name type="scientific">Candidatus Heimdallarchaeum aukensis</name>
    <dbReference type="NCBI Taxonomy" id="2876573"/>
    <lineage>
        <taxon>Archaea</taxon>
        <taxon>Promethearchaeati</taxon>
        <taxon>Candidatus Heimdallarchaeota</taxon>
        <taxon>Candidatus Heimdallarchaeia (ex Rinke et al. 2021) (nom. nud.)</taxon>
        <taxon>Candidatus Heimdallarchaeales</taxon>
        <taxon>Candidatus Heimdallarchaeaceae</taxon>
        <taxon>Candidatus Heimdallarchaeum</taxon>
    </lineage>
</organism>
<dbReference type="Proteomes" id="UP001201020">
    <property type="component" value="Chromosome"/>
</dbReference>
<evidence type="ECO:0000313" key="5">
    <source>
        <dbReference type="EMBL" id="UJG39874.1"/>
    </source>
</evidence>
<dbReference type="InterPro" id="IPR039907">
    <property type="entry name" value="NOB1"/>
</dbReference>
<proteinExistence type="predicted"/>
<dbReference type="InterPro" id="IPR033411">
    <property type="entry name" value="Ribonuclease_PIN"/>
</dbReference>
<dbReference type="GO" id="GO:0030490">
    <property type="term" value="P:maturation of SSU-rRNA"/>
    <property type="evidence" value="ECO:0007669"/>
    <property type="project" value="TreeGrafter"/>
</dbReference>
<feature type="domain" description="Ribonuclease PIN" evidence="4">
    <location>
        <begin position="28"/>
        <end position="118"/>
    </location>
</feature>
<evidence type="ECO:0000256" key="2">
    <source>
        <dbReference type="ARBA" id="ARBA00022723"/>
    </source>
</evidence>
<dbReference type="GO" id="GO:0004521">
    <property type="term" value="F:RNA endonuclease activity"/>
    <property type="evidence" value="ECO:0007669"/>
    <property type="project" value="TreeGrafter"/>
</dbReference>
<protein>
    <recommendedName>
        <fullName evidence="4">Ribonuclease PIN domain-containing protein</fullName>
    </recommendedName>
</protein>